<dbReference type="GO" id="GO:0030151">
    <property type="term" value="F:molybdenum ion binding"/>
    <property type="evidence" value="ECO:0007669"/>
    <property type="project" value="TreeGrafter"/>
</dbReference>
<dbReference type="CDD" id="cd02793">
    <property type="entry name" value="MopB_CT_DMSOR-BSOR-TMAOR"/>
    <property type="match status" value="1"/>
</dbReference>
<dbReference type="InterPro" id="IPR050612">
    <property type="entry name" value="Prok_Mopterin_Oxidored"/>
</dbReference>
<dbReference type="EC" id="1.7.2.3" evidence="8"/>
<dbReference type="GO" id="GO:0009055">
    <property type="term" value="F:electron transfer activity"/>
    <property type="evidence" value="ECO:0007669"/>
    <property type="project" value="TreeGrafter"/>
</dbReference>
<dbReference type="SUPFAM" id="SSF50692">
    <property type="entry name" value="ADC-like"/>
    <property type="match status" value="1"/>
</dbReference>
<dbReference type="STRING" id="1918946.VPAL9027_02108"/>
<reference evidence="8 9" key="1">
    <citation type="submission" date="2017-02" db="EMBL/GenBank/DDBJ databases">
        <authorList>
            <person name="Peterson S.W."/>
        </authorList>
    </citation>
    <scope>NUCLEOTIDE SEQUENCE [LARGE SCALE GENOMIC DNA]</scope>
    <source>
        <strain evidence="8 9">CECT 9027</strain>
    </source>
</reference>
<evidence type="ECO:0000256" key="1">
    <source>
        <dbReference type="ARBA" id="ARBA00001942"/>
    </source>
</evidence>
<sequence length="784" mass="87791">MPNNDNQQDQTTTYTAAHWGLYEISHGMTEAMTISPYRHDPNPSDIGRYLNHPHVEALRVQKPAIRKGWLDKQQGNTAAPRGGDQYIEVSWETALDYAAGALRKVKQQHGNQAIFGGSYGWSSAGRFHHSQSQVHRFLNSFGGYVRSKNSYSLGAAGALMHWLVMPMKDLMENHTDWQTMEKHCELFLSFGGSKYQNAQVSTGGTAEHRARGGLNAMHKAGVRFINVSPVSDDIETGGNVEWLAIKPNTDTALILALAYTLQKNGLHDHAFLERYCVGYSQFERYLTGETDGQPKDAQWAAAITGLPSQRIEQLAIELSSHRTMINMAWSLQRADHGEQPCFALITLAAMLGQIGLPGGGFAFCYGAENLLGSPHKHVFGPTFSQGKNAVEHFIPVARIADMLLNPGESFTYEGQTYQYQDIRLIYWAGGNPFHHHQDLKRLSEAWQHPETIITNEQYWTPSAKMADIVFPATTTLERNDIFYAKREPIIAAMKQAKLPEGEAWDDYAIFAALSERLGIADHFTEGKNADEWLEHLYTNWRQALKEKEGFELPDFATFWRENEANMPQSNEPVIMLEAFRRDPEANPLTTPSGKIELFSQSIADFGLDDCPGYACWIEPHEWLGSPKAQQFPLHLISDQPKNKLHSQLDHSPHSRKDRIHGREPVYINTQDAKRRGLHYGDLVQVFNERGRCLASAVPSETVREGVVRLATGAWYDPQHWQNDQGGLLEKHGNPNALTADVPTSSFSQGSTAQTCLVDIQAWSGESLAVTAFDLPSLTTDNHNV</sequence>
<dbReference type="InterPro" id="IPR006657">
    <property type="entry name" value="MoPterin_dinucl-bd_dom"/>
</dbReference>
<feature type="domain" description="Molybdopterin oxidoreductase" evidence="6">
    <location>
        <begin position="59"/>
        <end position="516"/>
    </location>
</feature>
<dbReference type="InterPro" id="IPR041954">
    <property type="entry name" value="CT_DMSOR/BSOR/TMAOR"/>
</dbReference>
<dbReference type="OrthoDB" id="9815647at2"/>
<comment type="similarity">
    <text evidence="2">Belongs to the prokaryotic molybdopterin-containing oxidoreductase family.</text>
</comment>
<dbReference type="Gene3D" id="2.40.40.20">
    <property type="match status" value="1"/>
</dbReference>
<evidence type="ECO:0000259" key="7">
    <source>
        <dbReference type="Pfam" id="PF01568"/>
    </source>
</evidence>
<dbReference type="Gene3D" id="3.40.50.740">
    <property type="match status" value="1"/>
</dbReference>
<keyword evidence="3" id="KW-0500">Molybdenum</keyword>
<dbReference type="Proteomes" id="UP000189475">
    <property type="component" value="Unassembled WGS sequence"/>
</dbReference>
<evidence type="ECO:0000256" key="3">
    <source>
        <dbReference type="ARBA" id="ARBA00022505"/>
    </source>
</evidence>
<evidence type="ECO:0000256" key="4">
    <source>
        <dbReference type="ARBA" id="ARBA00022723"/>
    </source>
</evidence>
<dbReference type="Pfam" id="PF00384">
    <property type="entry name" value="Molybdopterin"/>
    <property type="match status" value="1"/>
</dbReference>
<dbReference type="InterPro" id="IPR006656">
    <property type="entry name" value="Mopterin_OxRdtase"/>
</dbReference>
<dbReference type="PANTHER" id="PTHR43742">
    <property type="entry name" value="TRIMETHYLAMINE-N-OXIDE REDUCTASE"/>
    <property type="match status" value="1"/>
</dbReference>
<accession>A0A1R4B5D6</accession>
<evidence type="ECO:0000256" key="5">
    <source>
        <dbReference type="ARBA" id="ARBA00023002"/>
    </source>
</evidence>
<dbReference type="PANTHER" id="PTHR43742:SF10">
    <property type="entry name" value="TRIMETHYLAMINE-N-OXIDE REDUCTASE 2"/>
    <property type="match status" value="1"/>
</dbReference>
<keyword evidence="9" id="KW-1185">Reference proteome</keyword>
<name>A0A1R4B5D6_9VIBR</name>
<dbReference type="GO" id="GO:0043546">
    <property type="term" value="F:molybdopterin cofactor binding"/>
    <property type="evidence" value="ECO:0007669"/>
    <property type="project" value="InterPro"/>
</dbReference>
<dbReference type="Gene3D" id="3.40.228.10">
    <property type="entry name" value="Dimethylsulfoxide Reductase, domain 2"/>
    <property type="match status" value="1"/>
</dbReference>
<evidence type="ECO:0000313" key="9">
    <source>
        <dbReference type="Proteomes" id="UP000189475"/>
    </source>
</evidence>
<dbReference type="AlphaFoldDB" id="A0A1R4B5D6"/>
<gene>
    <name evidence="8" type="primary">dmsA</name>
    <name evidence="8" type="ORF">VPAL9027_02108</name>
</gene>
<organism evidence="8 9">
    <name type="scientific">Vibrio palustris</name>
    <dbReference type="NCBI Taxonomy" id="1918946"/>
    <lineage>
        <taxon>Bacteria</taxon>
        <taxon>Pseudomonadati</taxon>
        <taxon>Pseudomonadota</taxon>
        <taxon>Gammaproteobacteria</taxon>
        <taxon>Vibrionales</taxon>
        <taxon>Vibrionaceae</taxon>
        <taxon>Vibrio</taxon>
    </lineage>
</organism>
<dbReference type="SUPFAM" id="SSF53706">
    <property type="entry name" value="Formate dehydrogenase/DMSO reductase, domains 1-3"/>
    <property type="match status" value="1"/>
</dbReference>
<dbReference type="GO" id="GO:0009061">
    <property type="term" value="P:anaerobic respiration"/>
    <property type="evidence" value="ECO:0007669"/>
    <property type="project" value="TreeGrafter"/>
</dbReference>
<comment type="cofactor">
    <cofactor evidence="1">
        <name>Mo-bis(molybdopterin guanine dinucleotide)</name>
        <dbReference type="ChEBI" id="CHEBI:60539"/>
    </cofactor>
</comment>
<evidence type="ECO:0000313" key="8">
    <source>
        <dbReference type="EMBL" id="SJL84127.1"/>
    </source>
</evidence>
<evidence type="ECO:0000256" key="2">
    <source>
        <dbReference type="ARBA" id="ARBA00010312"/>
    </source>
</evidence>
<dbReference type="EMBL" id="FUFT01000005">
    <property type="protein sequence ID" value="SJL84127.1"/>
    <property type="molecule type" value="Genomic_DNA"/>
</dbReference>
<proteinExistence type="inferred from homology"/>
<dbReference type="GO" id="GO:0030288">
    <property type="term" value="C:outer membrane-bounded periplasmic space"/>
    <property type="evidence" value="ECO:0007669"/>
    <property type="project" value="TreeGrafter"/>
</dbReference>
<feature type="domain" description="Molybdopterin dinucleotide-binding" evidence="7">
    <location>
        <begin position="633"/>
        <end position="755"/>
    </location>
</feature>
<dbReference type="GO" id="GO:0050626">
    <property type="term" value="F:trimethylamine-N-oxide reductase (cytochrome c) activity"/>
    <property type="evidence" value="ECO:0007669"/>
    <property type="project" value="UniProtKB-EC"/>
</dbReference>
<dbReference type="Pfam" id="PF01568">
    <property type="entry name" value="Molydop_binding"/>
    <property type="match status" value="1"/>
</dbReference>
<protein>
    <submittedName>
        <fullName evidence="8">Dimethyl sulfoxide/trimethylamine N-oxide reductase</fullName>
        <ecNumber evidence="8">1.7.2.3</ecNumber>
    </submittedName>
</protein>
<keyword evidence="4" id="KW-0479">Metal-binding</keyword>
<dbReference type="InterPro" id="IPR009010">
    <property type="entry name" value="Asp_de-COase-like_dom_sf"/>
</dbReference>
<keyword evidence="5 8" id="KW-0560">Oxidoreductase</keyword>
<dbReference type="Gene3D" id="3.90.55.10">
    <property type="entry name" value="Dimethylsulfoxide Reductase, domain 3"/>
    <property type="match status" value="1"/>
</dbReference>
<evidence type="ECO:0000259" key="6">
    <source>
        <dbReference type="Pfam" id="PF00384"/>
    </source>
</evidence>
<dbReference type="RefSeq" id="WP_077315085.1">
    <property type="nucleotide sequence ID" value="NZ_AP024888.1"/>
</dbReference>